<dbReference type="OrthoDB" id="277439at2759"/>
<feature type="compositionally biased region" description="Acidic residues" evidence="4">
    <location>
        <begin position="70"/>
        <end position="91"/>
    </location>
</feature>
<feature type="compositionally biased region" description="Low complexity" evidence="4">
    <location>
        <begin position="9"/>
        <end position="24"/>
    </location>
</feature>
<evidence type="ECO:0000256" key="3">
    <source>
        <dbReference type="ARBA" id="ARBA00023242"/>
    </source>
</evidence>
<comment type="subcellular location">
    <subcellularLocation>
        <location evidence="1">Nucleus</location>
        <location evidence="1">Nucleolus</location>
    </subcellularLocation>
</comment>
<feature type="region of interest" description="Disordered" evidence="4">
    <location>
        <begin position="1"/>
        <end position="203"/>
    </location>
</feature>
<comment type="caution">
    <text evidence="5">The sequence shown here is derived from an EMBL/GenBank/DDBJ whole genome shotgun (WGS) entry which is preliminary data.</text>
</comment>
<proteinExistence type="predicted"/>
<dbReference type="InterPro" id="IPR006709">
    <property type="entry name" value="SSU_processome_Utp14"/>
</dbReference>
<feature type="compositionally biased region" description="Basic and acidic residues" evidence="4">
    <location>
        <begin position="46"/>
        <end position="57"/>
    </location>
</feature>
<feature type="compositionally biased region" description="Low complexity" evidence="4">
    <location>
        <begin position="755"/>
        <end position="767"/>
    </location>
</feature>
<feature type="compositionally biased region" description="Basic and acidic residues" evidence="4">
    <location>
        <begin position="490"/>
        <end position="499"/>
    </location>
</feature>
<protein>
    <submittedName>
        <fullName evidence="5">Small-subunit processome</fullName>
    </submittedName>
</protein>
<feature type="compositionally biased region" description="Basic and acidic residues" evidence="4">
    <location>
        <begin position="627"/>
        <end position="638"/>
    </location>
</feature>
<feature type="compositionally biased region" description="Basic residues" evidence="4">
    <location>
        <begin position="419"/>
        <end position="434"/>
    </location>
</feature>
<accession>A0A1X2I9K1</accession>
<dbReference type="EMBL" id="MCGE01000019">
    <property type="protein sequence ID" value="ORZ12308.1"/>
    <property type="molecule type" value="Genomic_DNA"/>
</dbReference>
<feature type="compositionally biased region" description="Acidic residues" evidence="4">
    <location>
        <begin position="173"/>
        <end position="201"/>
    </location>
</feature>
<feature type="region of interest" description="Disordered" evidence="4">
    <location>
        <begin position="590"/>
        <end position="787"/>
    </location>
</feature>
<evidence type="ECO:0000313" key="6">
    <source>
        <dbReference type="Proteomes" id="UP000193560"/>
    </source>
</evidence>
<feature type="region of interest" description="Disordered" evidence="4">
    <location>
        <begin position="419"/>
        <end position="542"/>
    </location>
</feature>
<organism evidence="5 6">
    <name type="scientific">Absidia repens</name>
    <dbReference type="NCBI Taxonomy" id="90262"/>
    <lineage>
        <taxon>Eukaryota</taxon>
        <taxon>Fungi</taxon>
        <taxon>Fungi incertae sedis</taxon>
        <taxon>Mucoromycota</taxon>
        <taxon>Mucoromycotina</taxon>
        <taxon>Mucoromycetes</taxon>
        <taxon>Mucorales</taxon>
        <taxon>Cunninghamellaceae</taxon>
        <taxon>Absidia</taxon>
    </lineage>
</organism>
<dbReference type="GO" id="GO:0032040">
    <property type="term" value="C:small-subunit processome"/>
    <property type="evidence" value="ECO:0007669"/>
    <property type="project" value="InterPro"/>
</dbReference>
<feature type="compositionally biased region" description="Acidic residues" evidence="4">
    <location>
        <begin position="591"/>
        <end position="601"/>
    </location>
</feature>
<dbReference type="PANTHER" id="PTHR14150">
    <property type="entry name" value="U3 SMALL NUCLEOLAR RNA-ASSOCIATED PROTEIN 14"/>
    <property type="match status" value="1"/>
</dbReference>
<feature type="compositionally biased region" description="Polar residues" evidence="4">
    <location>
        <begin position="658"/>
        <end position="674"/>
    </location>
</feature>
<dbReference type="Proteomes" id="UP000193560">
    <property type="component" value="Unassembled WGS sequence"/>
</dbReference>
<feature type="compositionally biased region" description="Basic residues" evidence="4">
    <location>
        <begin position="473"/>
        <end position="486"/>
    </location>
</feature>
<dbReference type="PANTHER" id="PTHR14150:SF12">
    <property type="entry name" value="U3 SMALL NUCLEOLAR RNA-ASSOCIATED PROTEIN 14 HOMOLOG A"/>
    <property type="match status" value="1"/>
</dbReference>
<dbReference type="GO" id="GO:0006364">
    <property type="term" value="P:rRNA processing"/>
    <property type="evidence" value="ECO:0007669"/>
    <property type="project" value="InterPro"/>
</dbReference>
<keyword evidence="6" id="KW-1185">Reference proteome</keyword>
<keyword evidence="3" id="KW-0539">Nucleus</keyword>
<dbReference type="AlphaFoldDB" id="A0A1X2I9K1"/>
<evidence type="ECO:0000256" key="4">
    <source>
        <dbReference type="SAM" id="MobiDB-lite"/>
    </source>
</evidence>
<dbReference type="STRING" id="90262.A0A1X2I9K1"/>
<evidence type="ECO:0000313" key="5">
    <source>
        <dbReference type="EMBL" id="ORZ12308.1"/>
    </source>
</evidence>
<sequence>MAKPQQKRGNNSKGSSKSFTSNKNGKGKQSYRKGKDITDIFEADDDQRQLQRKGHDLDEVDNYEYQVGDIQDDDDEEIDSDEAFDESDDDRFDNFKFSGSTKPSDKKHLKKKASTTDNGMNIEVNLDESEHSGNEDDESDVDGDDYMDIADMLDDNEPPAAVVDKESVRTLLPEDDTDDSEVDEFMGFSDNDDEGDEDDNGQDVVDFITSLDTKKRKRGVDKNGIKKHKPLAERSEIYQENEFNLPVQQPSKVGGKKKLDLKDLMGSMDGEASMGGLRDAVKAMSDNTAKQAALSAPLPQRIQDRMERQAAYTEAKKEVSRWEPTVKENREAEHLSFPMQQSVTDHKVTSAALASKFIADTDMEKEIEQALQDAGMKDAELEAFEALKLNKLSVEEVEARRKELGMMRELMFRHEMKAKRMKKIKSKSYRKLKRQEKTRLDEQMSKLQELDHEISHEDQEEAALSRAEERMSLKHKNTGKWAKRALARGQQDEGTRDAIMEQLQRGEQLRRKIQGQDSDDDDDEAGSGYESGDAMDEKTRISMELDALENDFDKEDGPKKGIFAMKFMQDAAKRQQQANKEDLDQFRNEWLDENSDNDEKDPVEPAYSHVANNPGRITFGSTKNANKKKEPETLKEETTTAAVKVNDAGQIDKISLSAGHTTRTSGSVKTSTPSPLADLDSLEANPWLQNDTSRLSKKASKSNKATKGKKIQPKEDEEEDVELDTTNILSVKAIQPAKSSSSKKANSKKDKDDSATTTKTESATVTSNHAASFDDDDDDDHDVPAPTMVATSNKLAFNQRELVARAFANDDVLDEFEEEKEAVIAEDGDKVEDLTLPGWGSWGGDGMKKKNKKKFTKITKGIDADKRKDSKLASVIINEKRHKKSEKYQAAQVPFPFKSMEQYEHSLRAPVGQEWNTRASYQNMTKPRVMTKLGTVIDPLSVPFK</sequence>
<feature type="compositionally biased region" description="Basic residues" evidence="4">
    <location>
        <begin position="695"/>
        <end position="711"/>
    </location>
</feature>
<reference evidence="5 6" key="1">
    <citation type="submission" date="2016-07" db="EMBL/GenBank/DDBJ databases">
        <title>Pervasive Adenine N6-methylation of Active Genes in Fungi.</title>
        <authorList>
            <consortium name="DOE Joint Genome Institute"/>
            <person name="Mondo S.J."/>
            <person name="Dannebaum R.O."/>
            <person name="Kuo R.C."/>
            <person name="Labutti K."/>
            <person name="Haridas S."/>
            <person name="Kuo A."/>
            <person name="Salamov A."/>
            <person name="Ahrendt S.R."/>
            <person name="Lipzen A."/>
            <person name="Sullivan W."/>
            <person name="Andreopoulos W.B."/>
            <person name="Clum A."/>
            <person name="Lindquist E."/>
            <person name="Daum C."/>
            <person name="Ramamoorthy G.K."/>
            <person name="Gryganskyi A."/>
            <person name="Culley D."/>
            <person name="Magnuson J.K."/>
            <person name="James T.Y."/>
            <person name="O'Malley M.A."/>
            <person name="Stajich J.E."/>
            <person name="Spatafora J.W."/>
            <person name="Visel A."/>
            <person name="Grigoriev I.V."/>
        </authorList>
    </citation>
    <scope>NUCLEOTIDE SEQUENCE [LARGE SCALE GENOMIC DNA]</scope>
    <source>
        <strain evidence="5 6">NRRL 1336</strain>
    </source>
</reference>
<feature type="compositionally biased region" description="Acidic residues" evidence="4">
    <location>
        <begin position="135"/>
        <end position="157"/>
    </location>
</feature>
<dbReference type="Pfam" id="PF04615">
    <property type="entry name" value="Utp14"/>
    <property type="match status" value="1"/>
</dbReference>
<name>A0A1X2I9K1_9FUNG</name>
<evidence type="ECO:0000256" key="1">
    <source>
        <dbReference type="ARBA" id="ARBA00004604"/>
    </source>
</evidence>
<keyword evidence="2" id="KW-0597">Phosphoprotein</keyword>
<gene>
    <name evidence="5" type="ORF">BCR42DRAFT_453654</name>
</gene>
<evidence type="ECO:0000256" key="2">
    <source>
        <dbReference type="ARBA" id="ARBA00022553"/>
    </source>
</evidence>
<feature type="compositionally biased region" description="Basic and acidic residues" evidence="4">
    <location>
        <begin position="435"/>
        <end position="457"/>
    </location>
</feature>